<dbReference type="EMBL" id="BK014927">
    <property type="protein sequence ID" value="DAD83071.1"/>
    <property type="molecule type" value="Genomic_DNA"/>
</dbReference>
<evidence type="ECO:0000313" key="1">
    <source>
        <dbReference type="EMBL" id="DAD83071.1"/>
    </source>
</evidence>
<protein>
    <submittedName>
        <fullName evidence="1">Uncharacterized protein</fullName>
    </submittedName>
</protein>
<accession>A0A8S5MM02</accession>
<organism evidence="1">
    <name type="scientific">Caudovirales sp. ct1Jx6</name>
    <dbReference type="NCBI Taxonomy" id="2826765"/>
    <lineage>
        <taxon>Viruses</taxon>
        <taxon>Duplodnaviria</taxon>
        <taxon>Heunggongvirae</taxon>
        <taxon>Uroviricota</taxon>
        <taxon>Caudoviricetes</taxon>
    </lineage>
</organism>
<sequence length="665" mass="71346">MSILPRFTDAGKALQLRALAGDEIKFTKIQIGSGTLGETSYKTFNALLDPKVTIPIADISVSDGYAAVRGYFSNEKITEGFYYRELGLFAEDPDDKNKEILYCYGNSGDHASYIADPGSVLIERAIKIIAVVDDAEKVSAVINGSAVYVDFTDMKKAIAEHNADAEAHASLRNLSVVCYVDCNSTEDDSMCDGSHDHPLKRLIDVQGYFGFARSLTIILKSAGKYHFDGELDFDTMVFPNLEQVSLCYHGSSQNQAEICGSILFTDLARVFVSNVKWSNDADWSVQSSLIGITSCPNCYITGVSAYITDGSPYVFCESYNSTVYFNRSTATDFGFAINAFDSTCHLTNCSFDTGSETVNCSGSVIYNYDNEDMTIWYDGGIVFDPKTMQKISNGELLKHLESDKNPHRVSLEQAQKVGGLIDVAHGGTGQSKLVEGALLKGNGSGAVGMLKGTGAVYAAEAGKPNFGTLPISMGGTGNTTFKQGSVIIGNDVALVGKRGVGAFFATTEGAPIFATLPVNLGGTGMTSFPTKNSIIIGGGLNMPLKSIDVLPPGAGGTGQRYISYGYFDDAATTYKGRHVQFVVPGTDVLVWAGRIIITAGNEFDCHLSWSGNKVFADNRYALILSEADVEEAKVTRFADHFHVDSQAIGDRVTDFVAIGRVATST</sequence>
<reference evidence="1" key="1">
    <citation type="journal article" date="2021" name="Proc. Natl. Acad. Sci. U.S.A.">
        <title>A Catalog of Tens of Thousands of Viruses from Human Metagenomes Reveals Hidden Associations with Chronic Diseases.</title>
        <authorList>
            <person name="Tisza M.J."/>
            <person name="Buck C.B."/>
        </authorList>
    </citation>
    <scope>NUCLEOTIDE SEQUENCE</scope>
    <source>
        <strain evidence="1">Ct1Jx6</strain>
    </source>
</reference>
<proteinExistence type="predicted"/>
<name>A0A8S5MM02_9CAUD</name>